<evidence type="ECO:0000256" key="8">
    <source>
        <dbReference type="ARBA" id="ARBA00023242"/>
    </source>
</evidence>
<comment type="subcellular location">
    <subcellularLocation>
        <location evidence="2">Nucleus</location>
    </subcellularLocation>
</comment>
<comment type="subunit">
    <text evidence="3">Interacts with UHRF2/NIRF.</text>
</comment>
<evidence type="ECO:0000256" key="3">
    <source>
        <dbReference type="ARBA" id="ARBA00011097"/>
    </source>
</evidence>
<dbReference type="RefSeq" id="XP_002741165.1">
    <property type="nucleotide sequence ID" value="XM_002741119.2"/>
</dbReference>
<dbReference type="InterPro" id="IPR029169">
    <property type="entry name" value="PCNP"/>
</dbReference>
<feature type="compositionally biased region" description="Basic and acidic residues" evidence="10">
    <location>
        <begin position="1"/>
        <end position="36"/>
    </location>
</feature>
<comment type="function">
    <text evidence="1">May be involved in cell cycle regulation.</text>
</comment>
<keyword evidence="6" id="KW-0832">Ubl conjugation</keyword>
<dbReference type="PANTHER" id="PTHR16523">
    <property type="entry name" value="PEST PROTEOLYTIC SIGNAL-CONTAINING NUCLEAR PROTEIN"/>
    <property type="match status" value="1"/>
</dbReference>
<dbReference type="Pfam" id="PF15473">
    <property type="entry name" value="PCNP"/>
    <property type="match status" value="1"/>
</dbReference>
<protein>
    <recommendedName>
        <fullName evidence="4">PEST proteolytic signal-containing nuclear protein</fullName>
    </recommendedName>
</protein>
<feature type="region of interest" description="Disordered" evidence="10">
    <location>
        <begin position="73"/>
        <end position="102"/>
    </location>
</feature>
<keyword evidence="8" id="KW-0539">Nucleus</keyword>
<evidence type="ECO:0000256" key="5">
    <source>
        <dbReference type="ARBA" id="ARBA00022553"/>
    </source>
</evidence>
<dbReference type="GeneID" id="100373239"/>
<reference evidence="12" key="1">
    <citation type="submission" date="2025-08" db="UniProtKB">
        <authorList>
            <consortium name="RefSeq"/>
        </authorList>
    </citation>
    <scope>IDENTIFICATION</scope>
    <source>
        <tissue evidence="12">Testes</tissue>
    </source>
</reference>
<evidence type="ECO:0000313" key="12">
    <source>
        <dbReference type="RefSeq" id="XP_002741165.1"/>
    </source>
</evidence>
<accession>A0ABM0GZZ7</accession>
<dbReference type="PANTHER" id="PTHR16523:SF6">
    <property type="entry name" value="PEST PROTEOLYTIC SIGNAL-CONTAINING NUCLEAR PROTEIN"/>
    <property type="match status" value="1"/>
</dbReference>
<evidence type="ECO:0000256" key="1">
    <source>
        <dbReference type="ARBA" id="ARBA00002646"/>
    </source>
</evidence>
<keyword evidence="9" id="KW-0131">Cell cycle</keyword>
<evidence type="ECO:0000256" key="9">
    <source>
        <dbReference type="ARBA" id="ARBA00023306"/>
    </source>
</evidence>
<evidence type="ECO:0000256" key="6">
    <source>
        <dbReference type="ARBA" id="ARBA00022843"/>
    </source>
</evidence>
<gene>
    <name evidence="12" type="primary">LOC100373239</name>
</gene>
<keyword evidence="5" id="KW-0597">Phosphoprotein</keyword>
<dbReference type="Proteomes" id="UP000694865">
    <property type="component" value="Unplaced"/>
</dbReference>
<keyword evidence="11" id="KW-1185">Reference proteome</keyword>
<organism evidence="11 12">
    <name type="scientific">Saccoglossus kowalevskii</name>
    <name type="common">Acorn worm</name>
    <dbReference type="NCBI Taxonomy" id="10224"/>
    <lineage>
        <taxon>Eukaryota</taxon>
        <taxon>Metazoa</taxon>
        <taxon>Hemichordata</taxon>
        <taxon>Enteropneusta</taxon>
        <taxon>Harrimaniidae</taxon>
        <taxon>Saccoglossus</taxon>
    </lineage>
</organism>
<sequence>MAEKVEPAVHRISREDAVTNRHNKEDFHSREKRNASPDHQQTKKSKKDFPTRTLVSSTKTSISMKLGAGSIKQNLQSDKTATSRGLTPITMKIGSHKPKEHNTKLIHKKGVVANVFGEDSDEDVEEMPPEAKMRMKNIGRETPTSAGPNSFGKSKQGFSDGRGVWDRKIKSLEKAEDTTTNV</sequence>
<evidence type="ECO:0000313" key="11">
    <source>
        <dbReference type="Proteomes" id="UP000694865"/>
    </source>
</evidence>
<keyword evidence="7" id="KW-0007">Acetylation</keyword>
<evidence type="ECO:0000256" key="4">
    <source>
        <dbReference type="ARBA" id="ARBA00022059"/>
    </source>
</evidence>
<feature type="region of interest" description="Disordered" evidence="10">
    <location>
        <begin position="139"/>
        <end position="166"/>
    </location>
</feature>
<evidence type="ECO:0000256" key="10">
    <source>
        <dbReference type="SAM" id="MobiDB-lite"/>
    </source>
</evidence>
<evidence type="ECO:0000256" key="2">
    <source>
        <dbReference type="ARBA" id="ARBA00004123"/>
    </source>
</evidence>
<feature type="region of interest" description="Disordered" evidence="10">
    <location>
        <begin position="1"/>
        <end position="60"/>
    </location>
</feature>
<proteinExistence type="predicted"/>
<name>A0ABM0GZZ7_SACKO</name>
<feature type="compositionally biased region" description="Polar residues" evidence="10">
    <location>
        <begin position="142"/>
        <end position="157"/>
    </location>
</feature>
<feature type="compositionally biased region" description="Polar residues" evidence="10">
    <location>
        <begin position="73"/>
        <end position="85"/>
    </location>
</feature>
<evidence type="ECO:0000256" key="7">
    <source>
        <dbReference type="ARBA" id="ARBA00022990"/>
    </source>
</evidence>